<dbReference type="Proteomes" id="UP000460435">
    <property type="component" value="Unassembled WGS sequence"/>
</dbReference>
<sequence length="335" mass="37337">MHHKLYASYTRYMLYTVLGWSSIRLHGEDGMNADQQDGYPVRTLELMWGLTTPSSRGPKASLNVEKIVRTAIGIADAEGLDAVSMRRIAEELGFTTMSIYRHIPSKEDLLDLMQDAAAEIPADVDFADMPQDNWREAIHWWAQHNLMMFRRHPWWLDLPISAPPMGPHHVRWMEQILHALRPTGLPADEKLGILLLVSMYALSIGRLDYSMSQGSARTGVQPEEWVKVYSETLAKVIDPAEFPAVAELIQANVLFAGPGSAAPESGTPESAPERAHADSAHSDQAHSDQAQSDQAQLDQAQSDQAQLDEAQQDLRFGLDIILDGIEALIARRQAR</sequence>
<dbReference type="InterPro" id="IPR009057">
    <property type="entry name" value="Homeodomain-like_sf"/>
</dbReference>
<evidence type="ECO:0000256" key="5">
    <source>
        <dbReference type="SAM" id="MobiDB-lite"/>
    </source>
</evidence>
<dbReference type="GO" id="GO:0045892">
    <property type="term" value="P:negative regulation of DNA-templated transcription"/>
    <property type="evidence" value="ECO:0007669"/>
    <property type="project" value="InterPro"/>
</dbReference>
<evidence type="ECO:0000313" key="7">
    <source>
        <dbReference type="EMBL" id="NDL56060.1"/>
    </source>
</evidence>
<dbReference type="PANTHER" id="PTHR30055:SF151">
    <property type="entry name" value="TRANSCRIPTIONAL REGULATORY PROTEIN"/>
    <property type="match status" value="1"/>
</dbReference>
<organism evidence="7 8">
    <name type="scientific">Phytoactinopolyspora mesophila</name>
    <dbReference type="NCBI Taxonomy" id="2650750"/>
    <lineage>
        <taxon>Bacteria</taxon>
        <taxon>Bacillati</taxon>
        <taxon>Actinomycetota</taxon>
        <taxon>Actinomycetes</taxon>
        <taxon>Jiangellales</taxon>
        <taxon>Jiangellaceae</taxon>
        <taxon>Phytoactinopolyspora</taxon>
    </lineage>
</organism>
<dbReference type="PANTHER" id="PTHR30055">
    <property type="entry name" value="HTH-TYPE TRANSCRIPTIONAL REGULATOR RUTR"/>
    <property type="match status" value="1"/>
</dbReference>
<dbReference type="PROSITE" id="PS50977">
    <property type="entry name" value="HTH_TETR_2"/>
    <property type="match status" value="1"/>
</dbReference>
<dbReference type="Pfam" id="PF02909">
    <property type="entry name" value="TetR_C_1"/>
    <property type="match status" value="1"/>
</dbReference>
<protein>
    <submittedName>
        <fullName evidence="7">TetR family transcriptional regulator</fullName>
    </submittedName>
</protein>
<dbReference type="GO" id="GO:0003700">
    <property type="term" value="F:DNA-binding transcription factor activity"/>
    <property type="evidence" value="ECO:0007669"/>
    <property type="project" value="TreeGrafter"/>
</dbReference>
<evidence type="ECO:0000256" key="4">
    <source>
        <dbReference type="PROSITE-ProRule" id="PRU00335"/>
    </source>
</evidence>
<accession>A0A7K3LYJ4</accession>
<dbReference type="Gene3D" id="1.10.357.10">
    <property type="entry name" value="Tetracycline Repressor, domain 2"/>
    <property type="match status" value="1"/>
</dbReference>
<evidence type="ECO:0000259" key="6">
    <source>
        <dbReference type="PROSITE" id="PS50977"/>
    </source>
</evidence>
<evidence type="ECO:0000256" key="3">
    <source>
        <dbReference type="ARBA" id="ARBA00023163"/>
    </source>
</evidence>
<dbReference type="InterPro" id="IPR004111">
    <property type="entry name" value="Repressor_TetR_C"/>
</dbReference>
<reference evidence="7 8" key="1">
    <citation type="submission" date="2019-11" db="EMBL/GenBank/DDBJ databases">
        <authorList>
            <person name="Li X.-J."/>
            <person name="Feng X.-M."/>
        </authorList>
    </citation>
    <scope>NUCLEOTIDE SEQUENCE [LARGE SCALE GENOMIC DNA]</scope>
    <source>
        <strain evidence="7 8">XMNu-373</strain>
    </source>
</reference>
<proteinExistence type="predicted"/>
<keyword evidence="2 4" id="KW-0238">DNA-binding</keyword>
<dbReference type="InterPro" id="IPR050109">
    <property type="entry name" value="HTH-type_TetR-like_transc_reg"/>
</dbReference>
<dbReference type="Gene3D" id="1.10.10.60">
    <property type="entry name" value="Homeodomain-like"/>
    <property type="match status" value="1"/>
</dbReference>
<keyword evidence="8" id="KW-1185">Reference proteome</keyword>
<dbReference type="Pfam" id="PF00440">
    <property type="entry name" value="TetR_N"/>
    <property type="match status" value="1"/>
</dbReference>
<keyword evidence="1" id="KW-0805">Transcription regulation</keyword>
<dbReference type="EMBL" id="WLZY01000001">
    <property type="protein sequence ID" value="NDL56060.1"/>
    <property type="molecule type" value="Genomic_DNA"/>
</dbReference>
<dbReference type="SUPFAM" id="SSF48498">
    <property type="entry name" value="Tetracyclin repressor-like, C-terminal domain"/>
    <property type="match status" value="1"/>
</dbReference>
<dbReference type="AlphaFoldDB" id="A0A7K3LYJ4"/>
<feature type="domain" description="HTH tetR-type" evidence="6">
    <location>
        <begin position="61"/>
        <end position="121"/>
    </location>
</feature>
<dbReference type="InterPro" id="IPR036271">
    <property type="entry name" value="Tet_transcr_reg_TetR-rel_C_sf"/>
</dbReference>
<name>A0A7K3LYJ4_9ACTN</name>
<dbReference type="InterPro" id="IPR001647">
    <property type="entry name" value="HTH_TetR"/>
</dbReference>
<evidence type="ECO:0000256" key="2">
    <source>
        <dbReference type="ARBA" id="ARBA00023125"/>
    </source>
</evidence>
<gene>
    <name evidence="7" type="ORF">F7O44_03125</name>
</gene>
<feature type="compositionally biased region" description="Basic and acidic residues" evidence="5">
    <location>
        <begin position="271"/>
        <end position="286"/>
    </location>
</feature>
<evidence type="ECO:0000313" key="8">
    <source>
        <dbReference type="Proteomes" id="UP000460435"/>
    </source>
</evidence>
<keyword evidence="3" id="KW-0804">Transcription</keyword>
<dbReference type="GO" id="GO:0000976">
    <property type="term" value="F:transcription cis-regulatory region binding"/>
    <property type="evidence" value="ECO:0007669"/>
    <property type="project" value="TreeGrafter"/>
</dbReference>
<evidence type="ECO:0000256" key="1">
    <source>
        <dbReference type="ARBA" id="ARBA00023015"/>
    </source>
</evidence>
<feature type="region of interest" description="Disordered" evidence="5">
    <location>
        <begin position="259"/>
        <end position="308"/>
    </location>
</feature>
<comment type="caution">
    <text evidence="7">The sequence shown here is derived from an EMBL/GenBank/DDBJ whole genome shotgun (WGS) entry which is preliminary data.</text>
</comment>
<dbReference type="SUPFAM" id="SSF46689">
    <property type="entry name" value="Homeodomain-like"/>
    <property type="match status" value="1"/>
</dbReference>
<feature type="DNA-binding region" description="H-T-H motif" evidence="4">
    <location>
        <begin position="84"/>
        <end position="103"/>
    </location>
</feature>
<feature type="compositionally biased region" description="Low complexity" evidence="5">
    <location>
        <begin position="287"/>
        <end position="308"/>
    </location>
</feature>